<dbReference type="AlphaFoldDB" id="A0A0R1TQZ0"/>
<reference evidence="1 2" key="1">
    <citation type="journal article" date="2015" name="Genome Announc.">
        <title>Expanding the biotechnology potential of lactobacilli through comparative genomics of 213 strains and associated genera.</title>
        <authorList>
            <person name="Sun Z."/>
            <person name="Harris H.M."/>
            <person name="McCann A."/>
            <person name="Guo C."/>
            <person name="Argimon S."/>
            <person name="Zhang W."/>
            <person name="Yang X."/>
            <person name="Jeffery I.B."/>
            <person name="Cooney J.C."/>
            <person name="Kagawa T.F."/>
            <person name="Liu W."/>
            <person name="Song Y."/>
            <person name="Salvetti E."/>
            <person name="Wrobel A."/>
            <person name="Rasinkangas P."/>
            <person name="Parkhill J."/>
            <person name="Rea M.C."/>
            <person name="O'Sullivan O."/>
            <person name="Ritari J."/>
            <person name="Douillard F.P."/>
            <person name="Paul Ross R."/>
            <person name="Yang R."/>
            <person name="Briner A.E."/>
            <person name="Felis G.E."/>
            <person name="de Vos W.M."/>
            <person name="Barrangou R."/>
            <person name="Klaenhammer T.R."/>
            <person name="Caufield P.W."/>
            <person name="Cui Y."/>
            <person name="Zhang H."/>
            <person name="O'Toole P.W."/>
        </authorList>
    </citation>
    <scope>NUCLEOTIDE SEQUENCE [LARGE SCALE GENOMIC DNA]</scope>
    <source>
        <strain evidence="1 2">DSM 15833</strain>
    </source>
</reference>
<dbReference type="Proteomes" id="UP000051048">
    <property type="component" value="Unassembled WGS sequence"/>
</dbReference>
<sequence length="644" mass="76114">MKKIKEILDIGKIDSEEELFKKIDNYEYVSFDIFDTLLKRIVKEPSDVFRIMEDKLKRPGFYSARINAENIARNNTSAEVTINDIYDNFNTDQKEEYIDLEQSIEKDVLVCNPMMVNVYRKCIEKHKKVYIISDMYLPSTFLKEVLRNNGITQYEKLYVSCELGKTKAKGDLFDLYLEENNISPKNAVHIGDSWKSDYVNAKKSGISAVHIPRVIIGYETEKYKTRSEYMLQKFIKSTVENNKFDEYGTFGYQKFGPFLWGYVRWIHNQLKKEKIKKVYFFSRDGYIMMKAYQKLYPNNDVDVHYLEVSRRSLRIPTLWMDCSFDNMLTMVSPSKRIALASIFDCVGLCIDDYQNLLNKYKFNVKVTFDRNNIKHESELRKMYSELKEDIINNSKLEYDKLIQYLKQENVIGKFAIVDIGWSGGMQRFLKKTLDTLNIKNNIYGYYIGIADYYTRNMSVPLNMRGYLFDFKNNSNEIDKRSSFVGLFETLFLEQGGSVKNYSQKDNKIVAERYEYEYMKNGKPTSELTKVRAVQEGALQFIETIKKNNFLSKEYFTPDELYSGLRNTGQRPTIKDIQMFADFNFYDEGEDVKLANPKGLAFYIFHLGNLKNDFLSSRWKVGFLKRMFKFNLPYENIYTWLLRFK</sequence>
<accession>A0A0R1TQZ0</accession>
<dbReference type="Gene3D" id="3.40.50.1000">
    <property type="entry name" value="HAD superfamily/HAD-like"/>
    <property type="match status" value="1"/>
</dbReference>
<dbReference type="InterPro" id="IPR023214">
    <property type="entry name" value="HAD_sf"/>
</dbReference>
<evidence type="ECO:0000313" key="2">
    <source>
        <dbReference type="Proteomes" id="UP000051048"/>
    </source>
</evidence>
<dbReference type="OrthoDB" id="9816564at2"/>
<comment type="caution">
    <text evidence="1">The sequence shown here is derived from an EMBL/GenBank/DDBJ whole genome shotgun (WGS) entry which is preliminary data.</text>
</comment>
<dbReference type="SUPFAM" id="SSF56784">
    <property type="entry name" value="HAD-like"/>
    <property type="match status" value="1"/>
</dbReference>
<dbReference type="PATRIC" id="fig|1423740.3.peg.435"/>
<name>A0A0R1TQZ0_9LACO</name>
<organism evidence="1 2">
    <name type="scientific">Ligilactobacillus equi DSM 15833 = JCM 10991</name>
    <dbReference type="NCBI Taxonomy" id="1423740"/>
    <lineage>
        <taxon>Bacteria</taxon>
        <taxon>Bacillati</taxon>
        <taxon>Bacillota</taxon>
        <taxon>Bacilli</taxon>
        <taxon>Lactobacillales</taxon>
        <taxon>Lactobacillaceae</taxon>
        <taxon>Ligilactobacillus</taxon>
    </lineage>
</organism>
<gene>
    <name evidence="1" type="ORF">FC36_GL000406</name>
</gene>
<proteinExistence type="predicted"/>
<evidence type="ECO:0000313" key="1">
    <source>
        <dbReference type="EMBL" id="KRL79707.1"/>
    </source>
</evidence>
<dbReference type="InterPro" id="IPR036412">
    <property type="entry name" value="HAD-like_sf"/>
</dbReference>
<dbReference type="Gene3D" id="1.10.150.400">
    <property type="match status" value="1"/>
</dbReference>
<dbReference type="EMBL" id="AZFH01000087">
    <property type="protein sequence ID" value="KRL79707.1"/>
    <property type="molecule type" value="Genomic_DNA"/>
</dbReference>
<protein>
    <submittedName>
        <fullName evidence="1">Uncharacterized protein</fullName>
    </submittedName>
</protein>
<dbReference type="STRING" id="1423740.FC36_GL000406"/>
<dbReference type="RefSeq" id="WP_025020896.1">
    <property type="nucleotide sequence ID" value="NZ_AZFH01000087.1"/>
</dbReference>